<sequence>MKNTLSNHRAGRAPLAVAPAPAIVPVIPLAIVLALGLTSPAQALETACAKGITQANMKLLDAPAFHQSKRFANTSLEIIKVDGKLFQRMGNEPWAASPLSLQDLRQGALTHQRLMQSCERDGADAVDGVAAEVYRLTVKGPGGAAVALKVWIGAADGLPYREEGADLKSSTSYRHVKAPL</sequence>
<protein>
    <submittedName>
        <fullName evidence="1">Uncharacterized protein</fullName>
    </submittedName>
</protein>
<dbReference type="EMBL" id="JBBUTG010000022">
    <property type="protein sequence ID" value="MEK8033874.1"/>
    <property type="molecule type" value="Genomic_DNA"/>
</dbReference>
<dbReference type="Proteomes" id="UP001371218">
    <property type="component" value="Unassembled WGS sequence"/>
</dbReference>
<evidence type="ECO:0000313" key="1">
    <source>
        <dbReference type="EMBL" id="MEK8033874.1"/>
    </source>
</evidence>
<evidence type="ECO:0000313" key="2">
    <source>
        <dbReference type="Proteomes" id="UP001371218"/>
    </source>
</evidence>
<proteinExistence type="predicted"/>
<comment type="caution">
    <text evidence="1">The sequence shown here is derived from an EMBL/GenBank/DDBJ whole genome shotgun (WGS) entry which is preliminary data.</text>
</comment>
<keyword evidence="2" id="KW-1185">Reference proteome</keyword>
<accession>A0ABU9BVV0</accession>
<dbReference type="RefSeq" id="WP_341428300.1">
    <property type="nucleotide sequence ID" value="NZ_JBBUTG010000022.1"/>
</dbReference>
<organism evidence="1 2">
    <name type="scientific">Ideonella lacteola</name>
    <dbReference type="NCBI Taxonomy" id="2984193"/>
    <lineage>
        <taxon>Bacteria</taxon>
        <taxon>Pseudomonadati</taxon>
        <taxon>Pseudomonadota</taxon>
        <taxon>Betaproteobacteria</taxon>
        <taxon>Burkholderiales</taxon>
        <taxon>Sphaerotilaceae</taxon>
        <taxon>Ideonella</taxon>
    </lineage>
</organism>
<reference evidence="1 2" key="1">
    <citation type="submission" date="2024-04" db="EMBL/GenBank/DDBJ databases">
        <title>Novel species of the genus Ideonella isolated from streams.</title>
        <authorList>
            <person name="Lu H."/>
        </authorList>
    </citation>
    <scope>NUCLEOTIDE SEQUENCE [LARGE SCALE GENOMIC DNA]</scope>
    <source>
        <strain evidence="1 2">DXS29W</strain>
    </source>
</reference>
<name>A0ABU9BVV0_9BURK</name>
<gene>
    <name evidence="1" type="ORF">AACH06_23870</name>
</gene>